<sequence>MTPVELIALIESGMRLGLTAAEMAQRLCAEQGGYPLPTIDEFEAATQDLREMPDLAPAKD</sequence>
<accession>A0ABY9R1Y6</accession>
<reference evidence="1" key="1">
    <citation type="submission" date="2023-09" db="EMBL/GenBank/DDBJ databases">
        <authorList>
            <consortium name="CW5 consortium"/>
            <person name="Lu C.-W."/>
        </authorList>
    </citation>
    <scope>NUCLEOTIDE SEQUENCE</scope>
    <source>
        <strain evidence="1">KPS</strain>
    </source>
</reference>
<evidence type="ECO:0000313" key="2">
    <source>
        <dbReference type="Proteomes" id="UP001180616"/>
    </source>
</evidence>
<proteinExistence type="predicted"/>
<dbReference type="RefSeq" id="WP_309541721.1">
    <property type="nucleotide sequence ID" value="NZ_CP133659.1"/>
</dbReference>
<evidence type="ECO:0000313" key="1">
    <source>
        <dbReference type="EMBL" id="WMW65766.1"/>
    </source>
</evidence>
<dbReference type="EMBL" id="CP133659">
    <property type="protein sequence ID" value="WMW65766.1"/>
    <property type="molecule type" value="Genomic_DNA"/>
</dbReference>
<keyword evidence="2" id="KW-1185">Reference proteome</keyword>
<protein>
    <submittedName>
        <fullName evidence="1">Uncharacterized protein</fullName>
    </submittedName>
</protein>
<organism evidence="1 2">
    <name type="scientific">Nitratidesulfovibrio liaohensis</name>
    <dbReference type="NCBI Taxonomy" id="2604158"/>
    <lineage>
        <taxon>Bacteria</taxon>
        <taxon>Pseudomonadati</taxon>
        <taxon>Thermodesulfobacteriota</taxon>
        <taxon>Desulfovibrionia</taxon>
        <taxon>Desulfovibrionales</taxon>
        <taxon>Desulfovibrionaceae</taxon>
        <taxon>Nitratidesulfovibrio</taxon>
    </lineage>
</organism>
<gene>
    <name evidence="1" type="ORF">KPS_000277</name>
</gene>
<dbReference type="Proteomes" id="UP001180616">
    <property type="component" value="Chromosome"/>
</dbReference>
<name>A0ABY9R1Y6_9BACT</name>